<protein>
    <recommendedName>
        <fullName evidence="6">Heterokaryon incompatibility domain-containing protein</fullName>
    </recommendedName>
</protein>
<reference evidence="4" key="1">
    <citation type="submission" date="2022-11" db="EMBL/GenBank/DDBJ databases">
        <authorList>
            <person name="Petersen C."/>
        </authorList>
    </citation>
    <scope>NUCLEOTIDE SEQUENCE</scope>
    <source>
        <strain evidence="4">IBT 30069</strain>
    </source>
</reference>
<proteinExistence type="predicted"/>
<keyword evidence="1" id="KW-1133">Transmembrane helix</keyword>
<dbReference type="InterPro" id="IPR010730">
    <property type="entry name" value="HET"/>
</dbReference>
<keyword evidence="1" id="KW-0472">Membrane</keyword>
<dbReference type="Pfam" id="PF06985">
    <property type="entry name" value="HET"/>
    <property type="match status" value="1"/>
</dbReference>
<evidence type="ECO:0000259" key="3">
    <source>
        <dbReference type="Pfam" id="PF26640"/>
    </source>
</evidence>
<dbReference type="Proteomes" id="UP001149165">
    <property type="component" value="Unassembled WGS sequence"/>
</dbReference>
<dbReference type="InterPro" id="IPR058525">
    <property type="entry name" value="DUF8212"/>
</dbReference>
<dbReference type="EMBL" id="JAPQKH010000003">
    <property type="protein sequence ID" value="KAJ5106954.1"/>
    <property type="molecule type" value="Genomic_DNA"/>
</dbReference>
<dbReference type="Pfam" id="PF26640">
    <property type="entry name" value="DUF8212"/>
    <property type="match status" value="1"/>
</dbReference>
<feature type="transmembrane region" description="Helical" evidence="1">
    <location>
        <begin position="711"/>
        <end position="729"/>
    </location>
</feature>
<reference evidence="4" key="2">
    <citation type="journal article" date="2023" name="IMA Fungus">
        <title>Comparative genomic study of the Penicillium genus elucidates a diverse pangenome and 15 lateral gene transfer events.</title>
        <authorList>
            <person name="Petersen C."/>
            <person name="Sorensen T."/>
            <person name="Nielsen M.R."/>
            <person name="Sondergaard T.E."/>
            <person name="Sorensen J.L."/>
            <person name="Fitzpatrick D.A."/>
            <person name="Frisvad J.C."/>
            <person name="Nielsen K.L."/>
        </authorList>
    </citation>
    <scope>NUCLEOTIDE SEQUENCE</scope>
    <source>
        <strain evidence="4">IBT 30069</strain>
    </source>
</reference>
<comment type="caution">
    <text evidence="4">The sequence shown here is derived from an EMBL/GenBank/DDBJ whole genome shotgun (WGS) entry which is preliminary data.</text>
</comment>
<feature type="domain" description="Heterokaryon incompatibility" evidence="2">
    <location>
        <begin position="22"/>
        <end position="130"/>
    </location>
</feature>
<keyword evidence="1" id="KW-0812">Transmembrane</keyword>
<evidence type="ECO:0000256" key="1">
    <source>
        <dbReference type="SAM" id="Phobius"/>
    </source>
</evidence>
<gene>
    <name evidence="4" type="ORF">N7456_003629</name>
</gene>
<dbReference type="PANTHER" id="PTHR10622:SF10">
    <property type="entry name" value="HET DOMAIN-CONTAINING PROTEIN"/>
    <property type="match status" value="1"/>
</dbReference>
<sequence length="779" mass="89796">MRLIRADSFQLEEFMDSKIPRYAILSHVWRPGEISFQDMQSLSPKGRNALLSNSNDVDKFSYNIRNLQGNIHQGYSKIKYSCKQALKDGIQYVWVDTCCIDKTSSAELSEAINSMMRWYERSEVCYAYLTDVPPLVYLDSERSQFSNSIWFTRGWTLQELIAPTNLVFLAQDWSKLFSREEVSVLLGDITHIDVPLLEQKGDTFNLRAHLNKASIAAKMSWASRRETSRLEDRAYSLLGIFGINMPLLYGEGESAFLRLQEEIIKHSDDQSILAWNPQLPLRRIDSDWSPDGSSEWLSDTDMDMRFEKIFEHEYRDPLNPEVQPVAEFLPPHTQLFSRGSFSNTGIFAKSPAEFSNCGSCIPCGVGSPTAPFSITNKGLRMEIPLRTVNPSYFDSEEFPIFMQPHAFALIQCQTQKDPTILFAVPVQCVRENIFMRIEGPICSTRHESWFNWPRKDVYFLTTSEIVQNDGDIPEFTVIIEKIPPGLQVAEVLSQDSQNPKQKIIMKGDTTSRTWTFGDQAFVLLKNIEDDSKSFILGFKLLLRDNVSPEDESLNKDCFLTQCKVVYPESIHNLSPWDLSSWMNGTGTRKSRFREESVPYSAEVLAEDFFGRSLFRIDIKPDKSPQRRETWLALNAKSILRGYSVETVLGPFKLSIREQQLRMTWLYLFRSRFVGIARFIGVNFSLLPWFYTFLVDFLAQTSFQLLSLITPSAAWFVSYISIICLLFSGLSSKRLLKKLALRYWRKVKGKISLRLLLLYIYCKLIPDIVLSWALNIEKWL</sequence>
<evidence type="ECO:0008006" key="6">
    <source>
        <dbReference type="Google" id="ProtNLM"/>
    </source>
</evidence>
<dbReference type="OrthoDB" id="674604at2759"/>
<evidence type="ECO:0000313" key="5">
    <source>
        <dbReference type="Proteomes" id="UP001149165"/>
    </source>
</evidence>
<name>A0A9W9FV45_9EURO</name>
<dbReference type="PANTHER" id="PTHR10622">
    <property type="entry name" value="HET DOMAIN-CONTAINING PROTEIN"/>
    <property type="match status" value="1"/>
</dbReference>
<dbReference type="AlphaFoldDB" id="A0A9W9FV45"/>
<keyword evidence="5" id="KW-1185">Reference proteome</keyword>
<accession>A0A9W9FV45</accession>
<evidence type="ECO:0000313" key="4">
    <source>
        <dbReference type="EMBL" id="KAJ5106954.1"/>
    </source>
</evidence>
<evidence type="ECO:0000259" key="2">
    <source>
        <dbReference type="Pfam" id="PF06985"/>
    </source>
</evidence>
<feature type="transmembrane region" description="Helical" evidence="1">
    <location>
        <begin position="750"/>
        <end position="773"/>
    </location>
</feature>
<organism evidence="4 5">
    <name type="scientific">Penicillium angulare</name>
    <dbReference type="NCBI Taxonomy" id="116970"/>
    <lineage>
        <taxon>Eukaryota</taxon>
        <taxon>Fungi</taxon>
        <taxon>Dikarya</taxon>
        <taxon>Ascomycota</taxon>
        <taxon>Pezizomycotina</taxon>
        <taxon>Eurotiomycetes</taxon>
        <taxon>Eurotiomycetidae</taxon>
        <taxon>Eurotiales</taxon>
        <taxon>Aspergillaceae</taxon>
        <taxon>Penicillium</taxon>
    </lineage>
</organism>
<feature type="domain" description="DUF8212" evidence="3">
    <location>
        <begin position="255"/>
        <end position="279"/>
    </location>
</feature>